<comment type="catalytic activity">
    <reaction evidence="1">
        <text>ATP + protein L-histidine = ADP + protein N-phospho-L-histidine.</text>
        <dbReference type="EC" id="2.7.13.3"/>
    </reaction>
</comment>
<keyword evidence="8" id="KW-0902">Two-component regulatory system</keyword>
<organism evidence="15 16">
    <name type="scientific">Klebsormidium nitens</name>
    <name type="common">Green alga</name>
    <name type="synonym">Ulothrix nitens</name>
    <dbReference type="NCBI Taxonomy" id="105231"/>
    <lineage>
        <taxon>Eukaryota</taxon>
        <taxon>Viridiplantae</taxon>
        <taxon>Streptophyta</taxon>
        <taxon>Klebsormidiophyceae</taxon>
        <taxon>Klebsormidiales</taxon>
        <taxon>Klebsormidiaceae</taxon>
        <taxon>Klebsormidium</taxon>
    </lineage>
</organism>
<dbReference type="SUPFAM" id="SSF55781">
    <property type="entry name" value="GAF domain-like"/>
    <property type="match status" value="1"/>
</dbReference>
<dbReference type="OMA" id="QLPGYTW"/>
<dbReference type="FunFam" id="1.10.287.130:FF:000002">
    <property type="entry name" value="Two-component osmosensing histidine kinase"/>
    <property type="match status" value="1"/>
</dbReference>
<evidence type="ECO:0000256" key="8">
    <source>
        <dbReference type="ARBA" id="ARBA00023012"/>
    </source>
</evidence>
<evidence type="ECO:0000256" key="4">
    <source>
        <dbReference type="ARBA" id="ARBA00022679"/>
    </source>
</evidence>
<name>A0A1Y1IL91_KLENI</name>
<dbReference type="STRING" id="105231.A0A1Y1IL91"/>
<dbReference type="OrthoDB" id="10266508at2759"/>
<evidence type="ECO:0000256" key="10">
    <source>
        <dbReference type="PROSITE-ProRule" id="PRU00169"/>
    </source>
</evidence>
<dbReference type="SUPFAM" id="SSF47384">
    <property type="entry name" value="Homodimeric domain of signal transducing histidine kinase"/>
    <property type="match status" value="1"/>
</dbReference>
<dbReference type="PROSITE" id="PS50109">
    <property type="entry name" value="HIS_KIN"/>
    <property type="match status" value="1"/>
</dbReference>
<dbReference type="Gene3D" id="3.30.450.40">
    <property type="match status" value="1"/>
</dbReference>
<feature type="region of interest" description="Disordered" evidence="11">
    <location>
        <begin position="1300"/>
        <end position="1331"/>
    </location>
</feature>
<dbReference type="SUPFAM" id="SSF55874">
    <property type="entry name" value="ATPase domain of HSP90 chaperone/DNA topoisomerase II/histidine kinase"/>
    <property type="match status" value="1"/>
</dbReference>
<feature type="modified residue" description="4-aspartylphosphate" evidence="10">
    <location>
        <position position="2006"/>
    </location>
</feature>
<reference evidence="15 16" key="1">
    <citation type="journal article" date="2014" name="Nat. Commun.">
        <title>Klebsormidium flaccidum genome reveals primary factors for plant terrestrial adaptation.</title>
        <authorList>
            <person name="Hori K."/>
            <person name="Maruyama F."/>
            <person name="Fujisawa T."/>
            <person name="Togashi T."/>
            <person name="Yamamoto N."/>
            <person name="Seo M."/>
            <person name="Sato S."/>
            <person name="Yamada T."/>
            <person name="Mori H."/>
            <person name="Tajima N."/>
            <person name="Moriyama T."/>
            <person name="Ikeuchi M."/>
            <person name="Watanabe M."/>
            <person name="Wada H."/>
            <person name="Kobayashi K."/>
            <person name="Saito M."/>
            <person name="Masuda T."/>
            <person name="Sasaki-Sekimoto Y."/>
            <person name="Mashiguchi K."/>
            <person name="Awai K."/>
            <person name="Shimojima M."/>
            <person name="Masuda S."/>
            <person name="Iwai M."/>
            <person name="Nobusawa T."/>
            <person name="Narise T."/>
            <person name="Kondo S."/>
            <person name="Saito H."/>
            <person name="Sato R."/>
            <person name="Murakawa M."/>
            <person name="Ihara Y."/>
            <person name="Oshima-Yamada Y."/>
            <person name="Ohtaka K."/>
            <person name="Satoh M."/>
            <person name="Sonobe K."/>
            <person name="Ishii M."/>
            <person name="Ohtani R."/>
            <person name="Kanamori-Sato M."/>
            <person name="Honoki R."/>
            <person name="Miyazaki D."/>
            <person name="Mochizuki H."/>
            <person name="Umetsu J."/>
            <person name="Higashi K."/>
            <person name="Shibata D."/>
            <person name="Kamiya Y."/>
            <person name="Sato N."/>
            <person name="Nakamura Y."/>
            <person name="Tabata S."/>
            <person name="Ida S."/>
            <person name="Kurokawa K."/>
            <person name="Ohta H."/>
        </authorList>
    </citation>
    <scope>NUCLEOTIDE SEQUENCE [LARGE SCALE GENOMIC DNA]</scope>
    <source>
        <strain evidence="15 16">NIES-2285</strain>
    </source>
</reference>
<keyword evidence="7" id="KW-0067">ATP-binding</keyword>
<dbReference type="FunFam" id="3.30.565.10:FF:000010">
    <property type="entry name" value="Sensor histidine kinase RcsC"/>
    <property type="match status" value="1"/>
</dbReference>
<dbReference type="InterPro" id="IPR003594">
    <property type="entry name" value="HATPase_dom"/>
</dbReference>
<dbReference type="CDD" id="cd14014">
    <property type="entry name" value="STKc_PknB_like"/>
    <property type="match status" value="1"/>
</dbReference>
<dbReference type="SMART" id="SM00388">
    <property type="entry name" value="HisKA"/>
    <property type="match status" value="1"/>
</dbReference>
<dbReference type="InterPro" id="IPR005467">
    <property type="entry name" value="His_kinase_dom"/>
</dbReference>
<keyword evidence="4" id="KW-0808">Transferase</keyword>
<dbReference type="Proteomes" id="UP000054558">
    <property type="component" value="Unassembled WGS sequence"/>
</dbReference>
<dbReference type="GO" id="GO:0000155">
    <property type="term" value="F:phosphorelay sensor kinase activity"/>
    <property type="evidence" value="ECO:0007669"/>
    <property type="project" value="InterPro"/>
</dbReference>
<evidence type="ECO:0000256" key="1">
    <source>
        <dbReference type="ARBA" id="ARBA00000085"/>
    </source>
</evidence>
<keyword evidence="6" id="KW-0418">Kinase</keyword>
<dbReference type="InterPro" id="IPR003661">
    <property type="entry name" value="HisK_dim/P_dom"/>
</dbReference>
<gene>
    <name evidence="15" type="ORF">KFL_007000010</name>
</gene>
<dbReference type="InterPro" id="IPR003018">
    <property type="entry name" value="GAF"/>
</dbReference>
<dbReference type="SMART" id="SM00220">
    <property type="entry name" value="S_TKc"/>
    <property type="match status" value="1"/>
</dbReference>
<evidence type="ECO:0000313" key="16">
    <source>
        <dbReference type="Proteomes" id="UP000054558"/>
    </source>
</evidence>
<dbReference type="SUPFAM" id="SSF52172">
    <property type="entry name" value="CheY-like"/>
    <property type="match status" value="2"/>
</dbReference>
<dbReference type="InterPro" id="IPR011009">
    <property type="entry name" value="Kinase-like_dom_sf"/>
</dbReference>
<evidence type="ECO:0000256" key="9">
    <source>
        <dbReference type="ARBA" id="ARBA00023170"/>
    </source>
</evidence>
<dbReference type="EC" id="2.7.13.3" evidence="2"/>
<evidence type="ECO:0000259" key="14">
    <source>
        <dbReference type="PROSITE" id="PS50110"/>
    </source>
</evidence>
<dbReference type="InterPro" id="IPR011006">
    <property type="entry name" value="CheY-like_superfamily"/>
</dbReference>
<dbReference type="SMART" id="SM00065">
    <property type="entry name" value="GAF"/>
    <property type="match status" value="1"/>
</dbReference>
<sequence>MTRNEVSEFAGFRIGGEVHRTSHSVVFRALREDGNTWVVLKTVPAAVTSPAARARLHREYDITKDLQECPYIARPIEVVEYAGRTALVLEDLGATSLKAYVKGAKLSVHDVLKLGTCIASALEHLHKAGLIHQDVKPANVLVVDQLAAIKLTDFSISSRLTEESSMLVPSDVMKGTAAYISPEQTGRVNRAVDTRTDLYSLGVMLYELLTEHRPFRTEDLQQLLYQHIAVVPQPPTAVDPSVPLAVSHIVMKLLEKDAEARYQTAAGLRADLQTCLDMLAKGDLQPFPLGRLDHVGRLRAPDRILGRASEAAQLRASLARVASCRTLNVVLITGYSGIGKTALVEESVATSCGLGALARGKFDQYSRDTPFKAVTAAMQGLLKQVLGEPGGTVRRWRDQLQQALGTNGRLMTDVLPALGHLLGPQPEVPHTDATPAEARFLETFVRLIRCCAELRAPLVLFLDDLQWADLPSLRLLEALARYEPDFPLLLVGAYRHLEVDERHPLRRLKASLAQQESLQLVTLHLGPLTSDDTQALVAACVQQEGPSVAELAQVVHDKTEGNPFYELQFLQALVRENLLWFDKDTGECRWGDPEQLRAAAQVTTNVVDFMSNELCTRLPPNTRSVLSLAACLGDGFSLTALTLITHEPAKELVHKLRPALTAGFLLPVGEEYTERCDWDAATLSAVRFHFRHDRIREAAYEELGEADRAGVHLTVGRRLLAGLSAAQCEEHKFAILHHFNQALPLITDPAERLRLAHDNLAAGSKAKAATAYEAALQHVRCATELLGSSTDAWSRHPQLALEIQAEEAECLSLTGSNEEALKLLNELKDRFQGDATSTLRILELRIQALTLAGQLLQTLPDAAEGLATLGAPLPLTDPEIETAISAEQTHLEQALSRVGPADIAALPAMTSPRELAIVRLLDRLTMAAYCAGRVRLIHLVTLRMLALVLERGHSPVACLALPLYASFFLIRLKRYDQGHALGAAALRIMDRFADQTRRGQFNATLATAVAHWKGSLEECIALMEAGAASCLDHGDHVYAAFNLAFATLFEFHRGLPLPALRTRVGQAVKTLLRMKEKQQLGLALAMQQVIGILSGEVTTKPDAPFLQENAAHQLNLAAYSVVKAAALCHLQDFENALAVVEAVDPIREVLQPVVFSVLLVFYEAVACAQLLHAHSGDHPPQDRSAKVAHWERRLQSGVDALKEYAEVNPALHEHRYWLTFAEQQRWMRNDEAAGAAYEKAIAAAEEANFLQDVGLARALASRHCSAIKRPLAAAWHLSEAQDAYAAWGAPAAVQRLPAVASNQKPGRRQRSESPDQSTSQTTDATDTVTTNELVKASSLSRDSADMRAVLAASQTLSSEIVRGALVEKLLDIVMEVAGARYVVLVLQRPSGGGWFLEGSASVVGRYEEPSDDKRAATGLYSRSGAPEVLTKLAPVPLSAADALVPRALVLYVSRTQEVVMLNGASKSVTVKDSYLERRKPQSVLCMPIVRHGEVAGVLYVEHELLADAFPSNRIQTLSLLSAQIAISIENSAMYAEMRTREDELIIAKNLAEEATRAKSLFLATMSHEIRTPLNAIIGMTSFLLGTELPQEHQECVETIRQSSDQLLTLISDILDFSKIEARTLELEAAPFSLRQCLEEAADLVAAKAASKQLELATYTEASIPDVVMGDISRLRQVLVNLLSNAVKFTETGEVILQAKCIQSDKKAVTVQISCKDTGIGIEDNHLPRLFTAFSQADASTTRKFGGTGLGLAISDKLVKAMGGHFVVHSVPGVGATFSFAVRLETTQGMPTDEPNAPDRRVVQNKTCLIVARNHSLRSILEKQLTAWGVRCTSVADVDEAVNLLKKKTVVFDFGVADFSALDCATIADSTLVLEAPSLPLIVLNSWMELEAKNQDTKAHHITIGKPVKLTPLLDTVIKLVANDSTGNTSSKAVGISSINGALPQSLELDPKLRSMLKILIAEDNVVNQRVAILLLRRLGYTADCVADGLECIRALERQSYHVVLMDVQMPVLDGLQASRTICERWSREERPFLVAMTANAMQGDRDRCLAAGMVEYISKPVRIEELRRVLDAQAIVVGTRAKLHPTS</sequence>
<evidence type="ECO:0000256" key="3">
    <source>
        <dbReference type="ARBA" id="ARBA00022553"/>
    </source>
</evidence>
<dbReference type="InterPro" id="IPR029016">
    <property type="entry name" value="GAF-like_dom_sf"/>
</dbReference>
<evidence type="ECO:0000259" key="12">
    <source>
        <dbReference type="PROSITE" id="PS50011"/>
    </source>
</evidence>
<dbReference type="InterPro" id="IPR008271">
    <property type="entry name" value="Ser/Thr_kinase_AS"/>
</dbReference>
<dbReference type="Gene3D" id="1.10.287.130">
    <property type="match status" value="1"/>
</dbReference>
<proteinExistence type="predicted"/>
<evidence type="ECO:0000256" key="2">
    <source>
        <dbReference type="ARBA" id="ARBA00012438"/>
    </source>
</evidence>
<dbReference type="PANTHER" id="PTHR45339:SF1">
    <property type="entry name" value="HYBRID SIGNAL TRANSDUCTION HISTIDINE KINASE J"/>
    <property type="match status" value="1"/>
</dbReference>
<dbReference type="InterPro" id="IPR000719">
    <property type="entry name" value="Prot_kinase_dom"/>
</dbReference>
<dbReference type="Gene3D" id="3.30.565.10">
    <property type="entry name" value="Histidine kinase-like ATPase, C-terminal domain"/>
    <property type="match status" value="1"/>
</dbReference>
<dbReference type="InterPro" id="IPR036890">
    <property type="entry name" value="HATPase_C_sf"/>
</dbReference>
<dbReference type="InterPro" id="IPR001789">
    <property type="entry name" value="Sig_transdc_resp-reg_receiver"/>
</dbReference>
<feature type="domain" description="Protein kinase" evidence="12">
    <location>
        <begin position="12"/>
        <end position="276"/>
    </location>
</feature>
<dbReference type="Pfam" id="PF00072">
    <property type="entry name" value="Response_reg"/>
    <property type="match status" value="1"/>
</dbReference>
<keyword evidence="5" id="KW-0547">Nucleotide-binding</keyword>
<dbReference type="CDD" id="cd00082">
    <property type="entry name" value="HisKA"/>
    <property type="match status" value="1"/>
</dbReference>
<evidence type="ECO:0000256" key="6">
    <source>
        <dbReference type="ARBA" id="ARBA00022777"/>
    </source>
</evidence>
<dbReference type="SMART" id="SM00387">
    <property type="entry name" value="HATPase_c"/>
    <property type="match status" value="1"/>
</dbReference>
<feature type="domain" description="Response regulatory" evidence="14">
    <location>
        <begin position="1957"/>
        <end position="2074"/>
    </location>
</feature>
<dbReference type="EMBL" id="DF237649">
    <property type="protein sequence ID" value="GAQ90902.1"/>
    <property type="molecule type" value="Genomic_DNA"/>
</dbReference>
<dbReference type="InterPro" id="IPR041664">
    <property type="entry name" value="AAA_16"/>
</dbReference>
<feature type="compositionally biased region" description="Low complexity" evidence="11">
    <location>
        <begin position="1315"/>
        <end position="1330"/>
    </location>
</feature>
<evidence type="ECO:0000256" key="11">
    <source>
        <dbReference type="SAM" id="MobiDB-lite"/>
    </source>
</evidence>
<dbReference type="InterPro" id="IPR004358">
    <property type="entry name" value="Sig_transdc_His_kin-like_C"/>
</dbReference>
<dbReference type="Pfam" id="PF02518">
    <property type="entry name" value="HATPase_c"/>
    <property type="match status" value="1"/>
</dbReference>
<dbReference type="PRINTS" id="PR00344">
    <property type="entry name" value="BCTRLSENSOR"/>
</dbReference>
<dbReference type="PROSITE" id="PS50011">
    <property type="entry name" value="PROTEIN_KINASE_DOM"/>
    <property type="match status" value="1"/>
</dbReference>
<accession>A0A1Y1IL91</accession>
<keyword evidence="3 10" id="KW-0597">Phosphoprotein</keyword>
<keyword evidence="9" id="KW-0675">Receptor</keyword>
<dbReference type="Pfam" id="PF00069">
    <property type="entry name" value="Pkinase"/>
    <property type="match status" value="1"/>
</dbReference>
<dbReference type="Pfam" id="PF13191">
    <property type="entry name" value="AAA_16"/>
    <property type="match status" value="1"/>
</dbReference>
<dbReference type="Gene3D" id="3.40.50.300">
    <property type="entry name" value="P-loop containing nucleotide triphosphate hydrolases"/>
    <property type="match status" value="1"/>
</dbReference>
<dbReference type="Gene3D" id="3.40.50.2300">
    <property type="match status" value="2"/>
</dbReference>
<dbReference type="CDD" id="cd16922">
    <property type="entry name" value="HATPase_EvgS-ArcB-TorS-like"/>
    <property type="match status" value="1"/>
</dbReference>
<feature type="domain" description="Histidine kinase" evidence="13">
    <location>
        <begin position="1564"/>
        <end position="1785"/>
    </location>
</feature>
<dbReference type="SMART" id="SM00448">
    <property type="entry name" value="REC"/>
    <property type="match status" value="1"/>
</dbReference>
<dbReference type="SUPFAM" id="SSF56112">
    <property type="entry name" value="Protein kinase-like (PK-like)"/>
    <property type="match status" value="1"/>
</dbReference>
<dbReference type="InterPro" id="IPR027417">
    <property type="entry name" value="P-loop_NTPase"/>
</dbReference>
<dbReference type="SUPFAM" id="SSF52540">
    <property type="entry name" value="P-loop containing nucleoside triphosphate hydrolases"/>
    <property type="match status" value="1"/>
</dbReference>
<dbReference type="Pfam" id="PF01590">
    <property type="entry name" value="GAF"/>
    <property type="match status" value="1"/>
</dbReference>
<evidence type="ECO:0000259" key="13">
    <source>
        <dbReference type="PROSITE" id="PS50109"/>
    </source>
</evidence>
<dbReference type="PANTHER" id="PTHR45339">
    <property type="entry name" value="HYBRID SIGNAL TRANSDUCTION HISTIDINE KINASE J"/>
    <property type="match status" value="1"/>
</dbReference>
<dbReference type="PROSITE" id="PS50110">
    <property type="entry name" value="RESPONSE_REGULATORY"/>
    <property type="match status" value="1"/>
</dbReference>
<evidence type="ECO:0000313" key="15">
    <source>
        <dbReference type="EMBL" id="GAQ90902.1"/>
    </source>
</evidence>
<protein>
    <recommendedName>
        <fullName evidence="2">histidine kinase</fullName>
        <ecNumber evidence="2">2.7.13.3</ecNumber>
    </recommendedName>
</protein>
<dbReference type="CDD" id="cd17546">
    <property type="entry name" value="REC_hyHK_CKI1_RcsC-like"/>
    <property type="match status" value="1"/>
</dbReference>
<dbReference type="Gene3D" id="1.10.510.10">
    <property type="entry name" value="Transferase(Phosphotransferase) domain 1"/>
    <property type="match status" value="1"/>
</dbReference>
<dbReference type="Pfam" id="PF00512">
    <property type="entry name" value="HisKA"/>
    <property type="match status" value="1"/>
</dbReference>
<dbReference type="GO" id="GO:0005524">
    <property type="term" value="F:ATP binding"/>
    <property type="evidence" value="ECO:0007669"/>
    <property type="project" value="UniProtKB-KW"/>
</dbReference>
<evidence type="ECO:0000256" key="7">
    <source>
        <dbReference type="ARBA" id="ARBA00022840"/>
    </source>
</evidence>
<keyword evidence="16" id="KW-1185">Reference proteome</keyword>
<dbReference type="PROSITE" id="PS00108">
    <property type="entry name" value="PROTEIN_KINASE_ST"/>
    <property type="match status" value="1"/>
</dbReference>
<dbReference type="InterPro" id="IPR036097">
    <property type="entry name" value="HisK_dim/P_sf"/>
</dbReference>
<evidence type="ECO:0000256" key="5">
    <source>
        <dbReference type="ARBA" id="ARBA00022741"/>
    </source>
</evidence>